<dbReference type="PANTHER" id="PTHR47429:SF2">
    <property type="entry name" value="PROTEIN TWIN LOV 1"/>
    <property type="match status" value="1"/>
</dbReference>
<dbReference type="InterPro" id="IPR035965">
    <property type="entry name" value="PAS-like_dom_sf"/>
</dbReference>
<evidence type="ECO:0000313" key="6">
    <source>
        <dbReference type="Proteomes" id="UP000186594"/>
    </source>
</evidence>
<organism evidence="5 6">
    <name type="scientific">Neolecta irregularis (strain DAH-3)</name>
    <dbReference type="NCBI Taxonomy" id="1198029"/>
    <lineage>
        <taxon>Eukaryota</taxon>
        <taxon>Fungi</taxon>
        <taxon>Dikarya</taxon>
        <taxon>Ascomycota</taxon>
        <taxon>Taphrinomycotina</taxon>
        <taxon>Neolectales</taxon>
        <taxon>Neolectaceae</taxon>
        <taxon>Neolecta</taxon>
    </lineage>
</organism>
<accession>A0A1U7LK02</accession>
<keyword evidence="3" id="KW-0157">Chromophore</keyword>
<evidence type="ECO:0000259" key="4">
    <source>
        <dbReference type="Pfam" id="PF13426"/>
    </source>
</evidence>
<dbReference type="Pfam" id="PF13426">
    <property type="entry name" value="PAS_9"/>
    <property type="match status" value="1"/>
</dbReference>
<dbReference type="EMBL" id="LXFE01002699">
    <property type="protein sequence ID" value="OLL22851.1"/>
    <property type="molecule type" value="Genomic_DNA"/>
</dbReference>
<keyword evidence="6" id="KW-1185">Reference proteome</keyword>
<dbReference type="InterPro" id="IPR000014">
    <property type="entry name" value="PAS"/>
</dbReference>
<reference evidence="5 6" key="1">
    <citation type="submission" date="2016-04" db="EMBL/GenBank/DDBJ databases">
        <title>Evolutionary innovation and constraint leading to complex multicellularity in the Ascomycota.</title>
        <authorList>
            <person name="Cisse O."/>
            <person name="Nguyen A."/>
            <person name="Hewitt D.A."/>
            <person name="Jedd G."/>
            <person name="Stajich J.E."/>
        </authorList>
    </citation>
    <scope>NUCLEOTIDE SEQUENCE [LARGE SCALE GENOMIC DNA]</scope>
    <source>
        <strain evidence="5 6">DAH-3</strain>
    </source>
</reference>
<dbReference type="STRING" id="1198029.A0A1U7LK02"/>
<evidence type="ECO:0000256" key="2">
    <source>
        <dbReference type="ARBA" id="ARBA00022643"/>
    </source>
</evidence>
<proteinExistence type="predicted"/>
<evidence type="ECO:0000256" key="3">
    <source>
        <dbReference type="ARBA" id="ARBA00022991"/>
    </source>
</evidence>
<comment type="caution">
    <text evidence="5">The sequence shown here is derived from an EMBL/GenBank/DDBJ whole genome shotgun (WGS) entry which is preliminary data.</text>
</comment>
<name>A0A1U7LK02_NEOID</name>
<dbReference type="GO" id="GO:0005634">
    <property type="term" value="C:nucleus"/>
    <property type="evidence" value="ECO:0007669"/>
    <property type="project" value="TreeGrafter"/>
</dbReference>
<gene>
    <name evidence="5" type="ORF">NEOLI_001719</name>
</gene>
<keyword evidence="2" id="KW-0288">FMN</keyword>
<evidence type="ECO:0000313" key="5">
    <source>
        <dbReference type="EMBL" id="OLL22851.1"/>
    </source>
</evidence>
<dbReference type="Proteomes" id="UP000186594">
    <property type="component" value="Unassembled WGS sequence"/>
</dbReference>
<dbReference type="SUPFAM" id="SSF55785">
    <property type="entry name" value="PYP-like sensor domain (PAS domain)"/>
    <property type="match status" value="1"/>
</dbReference>
<protein>
    <submittedName>
        <fullName evidence="5">Phototropin-2</fullName>
    </submittedName>
</protein>
<dbReference type="Gene3D" id="3.30.450.20">
    <property type="entry name" value="PAS domain"/>
    <property type="match status" value="1"/>
</dbReference>
<dbReference type="AlphaFoldDB" id="A0A1U7LK02"/>
<sequence length="507" mass="57798">MNAATRDVLHRVQLAHSKHNDCHIHNIFESDGDMESIMDMISSGKLFESPTPSTSSSGFTLDFFEQINESILRNVQRSMPKLSIQEDSQSDALNLVSERAFLEALADSQGRKVFRSWLALRKRAHLLDRWILLHHHQTTTVYLNALSNTISKEYPDLPRSSNPRPSPLATMCASAQKELYEIDFPEYLRDRMASFISQKSYEKITGFDGPRVSRSVQGLCECFCLTNPSHLDNPIVLVSDGFLKVTGYDRHEIINQGRLHCRLLQGPATNPSCVSRLKKAIMNGVEHTELLLNYRKDGVPFFNLLFVAPLRDEYDKIQYFLGGQINVTAMLHKSRRFLFFNEDNVHSEEAHDAGLHYTEHDDCFLYKSKSKRKSSSEERQRLVISKQDLNEDLIDNHQDSLDQNIMKLKATYRKYVILRQDPTLTILFVSPSLQLKHSTLSGTSFSELLRTSTPTQILDGLSGTLRLGQAVSAKIIWHGQRWIHATPLKSLNDEVGLWVVIIGDVKK</sequence>
<dbReference type="PANTHER" id="PTHR47429">
    <property type="entry name" value="PROTEIN TWIN LOV 1"/>
    <property type="match status" value="1"/>
</dbReference>
<feature type="domain" description="PAS" evidence="4">
    <location>
        <begin position="222"/>
        <end position="328"/>
    </location>
</feature>
<evidence type="ECO:0000256" key="1">
    <source>
        <dbReference type="ARBA" id="ARBA00022630"/>
    </source>
</evidence>
<keyword evidence="1" id="KW-0285">Flavoprotein</keyword>
<dbReference type="OrthoDB" id="447251at2759"/>